<proteinExistence type="predicted"/>
<reference evidence="1 2" key="1">
    <citation type="submission" date="2013-01" db="EMBL/GenBank/DDBJ databases">
        <authorList>
            <person name="Harkins D.M."/>
            <person name="Durkin A.S."/>
            <person name="Brinkac L.M."/>
            <person name="Haft D.H."/>
            <person name="Selengut J.D."/>
            <person name="Sanka R."/>
            <person name="DePew J."/>
            <person name="Purushe J."/>
            <person name="Picardeau M."/>
            <person name="Werts C."/>
            <person name="Goarant C."/>
            <person name="Vinetz J.M."/>
            <person name="Sutton G.G."/>
            <person name="Nierman W.C."/>
            <person name="Fouts D.E."/>
        </authorList>
    </citation>
    <scope>NUCLEOTIDE SEQUENCE [LARGE SCALE GENOMIC DNA]</scope>
    <source>
        <strain evidence="1 2">Verdun HP</strain>
    </source>
</reference>
<organism evidence="1 2">
    <name type="scientific">Leptospira interrogans serovar Icterohaemorrhagiae str. Verdun HP</name>
    <dbReference type="NCBI Taxonomy" id="1049910"/>
    <lineage>
        <taxon>Bacteria</taxon>
        <taxon>Pseudomonadati</taxon>
        <taxon>Spirochaetota</taxon>
        <taxon>Spirochaetia</taxon>
        <taxon>Leptospirales</taxon>
        <taxon>Leptospiraceae</taxon>
        <taxon>Leptospira</taxon>
    </lineage>
</organism>
<dbReference type="AlphaFoldDB" id="M6RTG0"/>
<comment type="caution">
    <text evidence="1">The sequence shown here is derived from an EMBL/GenBank/DDBJ whole genome shotgun (WGS) entry which is preliminary data.</text>
</comment>
<evidence type="ECO:0000313" key="2">
    <source>
        <dbReference type="Proteomes" id="UP000012092"/>
    </source>
</evidence>
<sequence length="57" mass="6570">KAGDRKLIRSQKPLPRIATRRKSENRRAEENITDRENIELEIGPGSAFFVRKNRPGP</sequence>
<protein>
    <submittedName>
        <fullName evidence="1">Uncharacterized protein</fullName>
    </submittedName>
</protein>
<accession>M6RTG0</accession>
<feature type="non-terminal residue" evidence="1">
    <location>
        <position position="1"/>
    </location>
</feature>
<dbReference type="EMBL" id="AHNZ02000713">
    <property type="protein sequence ID" value="EMO04113.1"/>
    <property type="molecule type" value="Genomic_DNA"/>
</dbReference>
<gene>
    <name evidence="1" type="ORF">LEP1GSC116_1021</name>
</gene>
<name>M6RTG0_LEPIR</name>
<evidence type="ECO:0000313" key="1">
    <source>
        <dbReference type="EMBL" id="EMO04113.1"/>
    </source>
</evidence>
<dbReference type="Proteomes" id="UP000012092">
    <property type="component" value="Unassembled WGS sequence"/>
</dbReference>